<accession>A0A0C2MC52</accession>
<organism evidence="1 2">
    <name type="scientific">Thelohanellus kitauei</name>
    <name type="common">Myxosporean</name>
    <dbReference type="NCBI Taxonomy" id="669202"/>
    <lineage>
        <taxon>Eukaryota</taxon>
        <taxon>Metazoa</taxon>
        <taxon>Cnidaria</taxon>
        <taxon>Myxozoa</taxon>
        <taxon>Myxosporea</taxon>
        <taxon>Bivalvulida</taxon>
        <taxon>Platysporina</taxon>
        <taxon>Myxobolidae</taxon>
        <taxon>Thelohanellus</taxon>
    </lineage>
</organism>
<dbReference type="AlphaFoldDB" id="A0A0C2MC52"/>
<protein>
    <submittedName>
        <fullName evidence="1">Uncharacterized protein</fullName>
    </submittedName>
</protein>
<reference evidence="1 2" key="1">
    <citation type="journal article" date="2014" name="Genome Biol. Evol.">
        <title>The genome of the myxosporean Thelohanellus kitauei shows adaptations to nutrient acquisition within its fish host.</title>
        <authorList>
            <person name="Yang Y."/>
            <person name="Xiong J."/>
            <person name="Zhou Z."/>
            <person name="Huo F."/>
            <person name="Miao W."/>
            <person name="Ran C."/>
            <person name="Liu Y."/>
            <person name="Zhang J."/>
            <person name="Feng J."/>
            <person name="Wang M."/>
            <person name="Wang M."/>
            <person name="Wang L."/>
            <person name="Yao B."/>
        </authorList>
    </citation>
    <scope>NUCLEOTIDE SEQUENCE [LARGE SCALE GENOMIC DNA]</scope>
    <source>
        <strain evidence="1">Wuqing</strain>
    </source>
</reference>
<sequence>MQATTNDAIISLRIENFARNDTEKHQKQADFDGRVIVNGNASTSMGTLSGSQSQTEKGLPLVIMVKNDTLRVEINIDYKSGVPYKDVKTDGPLNEEKINYRLK</sequence>
<evidence type="ECO:0000313" key="2">
    <source>
        <dbReference type="Proteomes" id="UP000031668"/>
    </source>
</evidence>
<gene>
    <name evidence="1" type="ORF">RF11_06948</name>
</gene>
<evidence type="ECO:0000313" key="1">
    <source>
        <dbReference type="EMBL" id="KII61939.1"/>
    </source>
</evidence>
<comment type="caution">
    <text evidence="1">The sequence shown here is derived from an EMBL/GenBank/DDBJ whole genome shotgun (WGS) entry which is preliminary data.</text>
</comment>
<dbReference type="EMBL" id="JWZT01005174">
    <property type="protein sequence ID" value="KII61939.1"/>
    <property type="molecule type" value="Genomic_DNA"/>
</dbReference>
<dbReference type="Proteomes" id="UP000031668">
    <property type="component" value="Unassembled WGS sequence"/>
</dbReference>
<proteinExistence type="predicted"/>
<name>A0A0C2MC52_THEKT</name>
<keyword evidence="2" id="KW-1185">Reference proteome</keyword>